<evidence type="ECO:0000313" key="1">
    <source>
        <dbReference type="EMBL" id="GFG78570.1"/>
    </source>
</evidence>
<proteinExistence type="predicted"/>
<name>A0ABQ1C2G3_9MYCO</name>
<accession>A0ABQ1C2G3</accession>
<organism evidence="1 2">
    <name type="scientific">Mycobacterium paragordonae</name>
    <dbReference type="NCBI Taxonomy" id="1389713"/>
    <lineage>
        <taxon>Bacteria</taxon>
        <taxon>Bacillati</taxon>
        <taxon>Actinomycetota</taxon>
        <taxon>Actinomycetes</taxon>
        <taxon>Mycobacteriales</taxon>
        <taxon>Mycobacteriaceae</taxon>
        <taxon>Mycobacterium</taxon>
    </lineage>
</organism>
<gene>
    <name evidence="1" type="ORF">MPRG_18460</name>
</gene>
<dbReference type="Proteomes" id="UP000465240">
    <property type="component" value="Unassembled WGS sequence"/>
</dbReference>
<sequence length="241" mass="27526">MADRPNLREQAAQTWAAYEADRAAYERAFRPAATMEALALRVIGGWESLLGDVNFTRFHCAGHQAGPLDQERLPKAMRDVANVLRVRWPHDQWSNMAAKAKFGRDMLAHMLYITSVTGERPERIMNVVLLGRAGEPRKAADGNPNELSWRDETWSQQTRHVAPIREQALIETLEGIKWMIDCCRGLLRIGDLLADESAYLPDEKVIDSYIWQVNWWLPEWGNPETTELTVGHIRLKPGEKN</sequence>
<dbReference type="EMBL" id="BLKX01000001">
    <property type="protein sequence ID" value="GFG78570.1"/>
    <property type="molecule type" value="Genomic_DNA"/>
</dbReference>
<reference evidence="1 2" key="1">
    <citation type="journal article" date="2019" name="Emerg. Microbes Infect.">
        <title>Comprehensive subspecies identification of 175 nontuberculous mycobacteria species based on 7547 genomic profiles.</title>
        <authorList>
            <person name="Matsumoto Y."/>
            <person name="Kinjo T."/>
            <person name="Motooka D."/>
            <person name="Nabeya D."/>
            <person name="Jung N."/>
            <person name="Uechi K."/>
            <person name="Horii T."/>
            <person name="Iida T."/>
            <person name="Fujita J."/>
            <person name="Nakamura S."/>
        </authorList>
    </citation>
    <scope>NUCLEOTIDE SEQUENCE [LARGE SCALE GENOMIC DNA]</scope>
    <source>
        <strain evidence="1 2">JCM 18565</strain>
    </source>
</reference>
<comment type="caution">
    <text evidence="1">The sequence shown here is derived from an EMBL/GenBank/DDBJ whole genome shotgun (WGS) entry which is preliminary data.</text>
</comment>
<protein>
    <submittedName>
        <fullName evidence="1">Uncharacterized protein</fullName>
    </submittedName>
</protein>
<evidence type="ECO:0000313" key="2">
    <source>
        <dbReference type="Proteomes" id="UP000465240"/>
    </source>
</evidence>
<keyword evidence="2" id="KW-1185">Reference proteome</keyword>
<dbReference type="RefSeq" id="WP_120792426.1">
    <property type="nucleotide sequence ID" value="NZ_BLKX01000001.1"/>
</dbReference>